<evidence type="ECO:0000313" key="3">
    <source>
        <dbReference type="EMBL" id="MFD1886723.1"/>
    </source>
</evidence>
<dbReference type="RefSeq" id="WP_347326152.1">
    <property type="nucleotide sequence ID" value="NZ_JBCGUH010000009.1"/>
</dbReference>
<name>A0ABW4RKL3_9BACL</name>
<sequence length="464" mass="52070">MTIGIQAKNLYSFLINTNCSPANTFMYAGAEKVTYGELHEQIEKRRKEIEEQGILEGDLVAVQLPSSHTLIYLLLALWKQGASVFLIDVRLKADERLELFIKTKPRYFISSESSLSIAAISEIEMKIEKLDDSTIGIDAPLLLSTSGSTGSPKIVGRTYESIHKEIIRFISIPDGIHAKDVIMILSPITFSYGLMSALLPSLYIGASIIMPSIRTNDIISSILKYKVSVIYGVPYHYNLLQSTYDETSKQANLSSLRACISAGERLTIEVFNLFKDKFGVKIGQLYGMTEIGLISVDFKGEYDDSVGVPLLSLQLKDNHIFVEQKYSPYIYNMDESLYTSPWLKTGDVGILTEQALYIKGRSDSLIIKGGIKFYLSEIEEVLRRSIYIKDVTVQRNPNSGDIIAYLEIEKIESIDLIVSYIRSNISNHKSPGKLAFLKSFPRTMSGKLDKKQLNHITPIKEVKL</sequence>
<dbReference type="Gene3D" id="3.30.300.30">
    <property type="match status" value="1"/>
</dbReference>
<dbReference type="PANTHER" id="PTHR43201:SF8">
    <property type="entry name" value="ACYL-COA SYNTHETASE FAMILY MEMBER 3"/>
    <property type="match status" value="1"/>
</dbReference>
<keyword evidence="4" id="KW-1185">Reference proteome</keyword>
<dbReference type="InterPro" id="IPR045851">
    <property type="entry name" value="AMP-bd_C_sf"/>
</dbReference>
<organism evidence="3 4">
    <name type="scientific">Paenibacillus wenxiniae</name>
    <dbReference type="NCBI Taxonomy" id="1636843"/>
    <lineage>
        <taxon>Bacteria</taxon>
        <taxon>Bacillati</taxon>
        <taxon>Bacillota</taxon>
        <taxon>Bacilli</taxon>
        <taxon>Bacillales</taxon>
        <taxon>Paenibacillaceae</taxon>
        <taxon>Paenibacillus</taxon>
    </lineage>
</organism>
<dbReference type="Proteomes" id="UP001597233">
    <property type="component" value="Unassembled WGS sequence"/>
</dbReference>
<comment type="caution">
    <text evidence="3">The sequence shown here is derived from an EMBL/GenBank/DDBJ whole genome shotgun (WGS) entry which is preliminary data.</text>
</comment>
<dbReference type="InterPro" id="IPR042099">
    <property type="entry name" value="ANL_N_sf"/>
</dbReference>
<evidence type="ECO:0000256" key="1">
    <source>
        <dbReference type="ARBA" id="ARBA00006432"/>
    </source>
</evidence>
<dbReference type="SUPFAM" id="SSF56801">
    <property type="entry name" value="Acetyl-CoA synthetase-like"/>
    <property type="match status" value="1"/>
</dbReference>
<proteinExistence type="inferred from homology"/>
<comment type="similarity">
    <text evidence="1">Belongs to the ATP-dependent AMP-binding enzyme family.</text>
</comment>
<accession>A0ABW4RKL3</accession>
<dbReference type="InterPro" id="IPR000873">
    <property type="entry name" value="AMP-dep_synth/lig_dom"/>
</dbReference>
<evidence type="ECO:0000313" key="4">
    <source>
        <dbReference type="Proteomes" id="UP001597233"/>
    </source>
</evidence>
<dbReference type="EMBL" id="JBHUEH010000016">
    <property type="protein sequence ID" value="MFD1886723.1"/>
    <property type="molecule type" value="Genomic_DNA"/>
</dbReference>
<evidence type="ECO:0000259" key="2">
    <source>
        <dbReference type="Pfam" id="PF00501"/>
    </source>
</evidence>
<protein>
    <submittedName>
        <fullName evidence="3">Class I adenylate-forming enzyme family protein</fullName>
    </submittedName>
</protein>
<gene>
    <name evidence="3" type="ORF">ACFSC9_14430</name>
</gene>
<dbReference type="PANTHER" id="PTHR43201">
    <property type="entry name" value="ACYL-COA SYNTHETASE"/>
    <property type="match status" value="1"/>
</dbReference>
<feature type="domain" description="AMP-dependent synthetase/ligase" evidence="2">
    <location>
        <begin position="21"/>
        <end position="315"/>
    </location>
</feature>
<dbReference type="Gene3D" id="3.40.50.12780">
    <property type="entry name" value="N-terminal domain of ligase-like"/>
    <property type="match status" value="1"/>
</dbReference>
<dbReference type="Pfam" id="PF00501">
    <property type="entry name" value="AMP-binding"/>
    <property type="match status" value="1"/>
</dbReference>
<reference evidence="4" key="1">
    <citation type="journal article" date="2019" name="Int. J. Syst. Evol. Microbiol.">
        <title>The Global Catalogue of Microorganisms (GCM) 10K type strain sequencing project: providing services to taxonomists for standard genome sequencing and annotation.</title>
        <authorList>
            <consortium name="The Broad Institute Genomics Platform"/>
            <consortium name="The Broad Institute Genome Sequencing Center for Infectious Disease"/>
            <person name="Wu L."/>
            <person name="Ma J."/>
        </authorList>
    </citation>
    <scope>NUCLEOTIDE SEQUENCE [LARGE SCALE GENOMIC DNA]</scope>
    <source>
        <strain evidence="4">CCUG 54950</strain>
    </source>
</reference>